<dbReference type="KEGG" id="dor:Desor_4184"/>
<sequence>METNQRRKILIVGLLLGMFFASLDQTIVGTAMPRVVSDLQGLDIFVWVTTAYMLSSTTVVPIAGKLADIFGRRIMYVLGIGIFMLGSALSGQAHSMTALILSRGLQGIGGGVMMPMAMTIVGDIFPPAQRGKWQGLMGALFGLSSIVGPTIGGWIVDHSSWRWVFYINIPVGILAAATIFVGLSGEKQVKAKDNIAIDYAGVITLILGVVPLLLGLSLGGKDYPWSSWQILTLFLTTVVFLGSFIFIEKKAKDPILSLHLFKNRVFTSVNLVGFLMGFGMFGAITFLPLYLQGVLGVSATSSGNTMIPMMTAMMITSILGGKLVTRIQFRTQFALGMSIMAIGFYLMSTMNVNTSQSTAIMNIIVLGLGMGLVMPTLTIAVQSVFPPAERGVVTAATQFFRSIGSTLGMTILGVVMNHYSASYLRSDFIPAVEKIPGMQAGPFAGMLAKANTDPQGLFNILLSPDALNSIPQSLQQIMMPPLKLALASSLHYVFLVAMGIVFIGIIVSLFMGNARIESEASSKTNVKLEAELTNA</sequence>
<keyword evidence="2" id="KW-0813">Transport</keyword>
<feature type="transmembrane region" description="Helical" evidence="7">
    <location>
        <begin position="195"/>
        <end position="216"/>
    </location>
</feature>
<dbReference type="FunFam" id="1.20.1720.10:FF:000004">
    <property type="entry name" value="EmrB/QacA family drug resistance transporter"/>
    <property type="match status" value="1"/>
</dbReference>
<dbReference type="Gene3D" id="1.20.1720.10">
    <property type="entry name" value="Multidrug resistance protein D"/>
    <property type="match status" value="1"/>
</dbReference>
<evidence type="ECO:0000256" key="7">
    <source>
        <dbReference type="SAM" id="Phobius"/>
    </source>
</evidence>
<dbReference type="PATRIC" id="fig|768706.3.peg.4241"/>
<feature type="transmembrane region" description="Helical" evidence="7">
    <location>
        <begin position="44"/>
        <end position="62"/>
    </location>
</feature>
<evidence type="ECO:0000256" key="2">
    <source>
        <dbReference type="ARBA" id="ARBA00022448"/>
    </source>
</evidence>
<dbReference type="Pfam" id="PF07690">
    <property type="entry name" value="MFS_1"/>
    <property type="match status" value="1"/>
</dbReference>
<dbReference type="InterPro" id="IPR036259">
    <property type="entry name" value="MFS_trans_sf"/>
</dbReference>
<feature type="transmembrane region" description="Helical" evidence="7">
    <location>
        <begin position="228"/>
        <end position="247"/>
    </location>
</feature>
<comment type="subcellular location">
    <subcellularLocation>
        <location evidence="1">Cell membrane</location>
        <topology evidence="1">Multi-pass membrane protein</topology>
    </subcellularLocation>
</comment>
<evidence type="ECO:0000256" key="5">
    <source>
        <dbReference type="ARBA" id="ARBA00022989"/>
    </source>
</evidence>
<dbReference type="NCBIfam" id="TIGR00711">
    <property type="entry name" value="efflux_EmrB"/>
    <property type="match status" value="1"/>
</dbReference>
<dbReference type="AlphaFoldDB" id="G7WHQ8"/>
<feature type="transmembrane region" description="Helical" evidence="7">
    <location>
        <begin position="9"/>
        <end position="32"/>
    </location>
</feature>
<keyword evidence="5 7" id="KW-1133">Transmembrane helix</keyword>
<feature type="transmembrane region" description="Helical" evidence="7">
    <location>
        <begin position="333"/>
        <end position="353"/>
    </location>
</feature>
<dbReference type="RefSeq" id="WP_014186427.1">
    <property type="nucleotide sequence ID" value="NC_016584.1"/>
</dbReference>
<reference evidence="9 10" key="2">
    <citation type="journal article" date="2012" name="J. Bacteriol.">
        <title>Complete genome sequences of Desulfosporosinus orientis DSM765T, Desulfosporosinus youngiae DSM17734T, Desulfosporosinus meridiei DSM13257T, and Desulfosporosinus acidiphilus DSM22704T.</title>
        <authorList>
            <person name="Pester M."/>
            <person name="Brambilla E."/>
            <person name="Alazard D."/>
            <person name="Rattei T."/>
            <person name="Weinmaier T."/>
            <person name="Han J."/>
            <person name="Lucas S."/>
            <person name="Lapidus A."/>
            <person name="Cheng J.F."/>
            <person name="Goodwin L."/>
            <person name="Pitluck S."/>
            <person name="Peters L."/>
            <person name="Ovchinnikova G."/>
            <person name="Teshima H."/>
            <person name="Detter J.C."/>
            <person name="Han C.S."/>
            <person name="Tapia R."/>
            <person name="Land M.L."/>
            <person name="Hauser L."/>
            <person name="Kyrpides N.C."/>
            <person name="Ivanova N.N."/>
            <person name="Pagani I."/>
            <person name="Huntmann M."/>
            <person name="Wei C.L."/>
            <person name="Davenport K.W."/>
            <person name="Daligault H."/>
            <person name="Chain P.S."/>
            <person name="Chen A."/>
            <person name="Mavromatis K."/>
            <person name="Markowitz V."/>
            <person name="Szeto E."/>
            <person name="Mikhailova N."/>
            <person name="Pati A."/>
            <person name="Wagner M."/>
            <person name="Woyke T."/>
            <person name="Ollivier B."/>
            <person name="Klenk H.P."/>
            <person name="Spring S."/>
            <person name="Loy A."/>
        </authorList>
    </citation>
    <scope>NUCLEOTIDE SEQUENCE [LARGE SCALE GENOMIC DNA]</scope>
    <source>
        <strain evidence="10">ATCC 19365 / DSM 765 / NCIMB 8382 / VKM B-1628</strain>
    </source>
</reference>
<accession>G7WHQ8</accession>
<organism evidence="9 10">
    <name type="scientific">Desulfosporosinus orientis (strain ATCC 19365 / DSM 765 / NCIMB 8382 / VKM B-1628 / Singapore I)</name>
    <name type="common">Desulfotomaculum orientis</name>
    <dbReference type="NCBI Taxonomy" id="768706"/>
    <lineage>
        <taxon>Bacteria</taxon>
        <taxon>Bacillati</taxon>
        <taxon>Bacillota</taxon>
        <taxon>Clostridia</taxon>
        <taxon>Eubacteriales</taxon>
        <taxon>Desulfitobacteriaceae</taxon>
        <taxon>Desulfosporosinus</taxon>
    </lineage>
</organism>
<dbReference type="Proteomes" id="UP000006346">
    <property type="component" value="Chromosome"/>
</dbReference>
<dbReference type="SUPFAM" id="SSF103473">
    <property type="entry name" value="MFS general substrate transporter"/>
    <property type="match status" value="1"/>
</dbReference>
<keyword evidence="6 7" id="KW-0472">Membrane</keyword>
<dbReference type="InterPro" id="IPR020846">
    <property type="entry name" value="MFS_dom"/>
</dbReference>
<feature type="transmembrane region" description="Helical" evidence="7">
    <location>
        <begin position="359"/>
        <end position="380"/>
    </location>
</feature>
<dbReference type="InterPro" id="IPR004638">
    <property type="entry name" value="EmrB-like"/>
</dbReference>
<dbReference type="PANTHER" id="PTHR23501:SF197">
    <property type="entry name" value="COMD"/>
    <property type="match status" value="1"/>
</dbReference>
<keyword evidence="4 7" id="KW-0812">Transmembrane</keyword>
<gene>
    <name evidence="9" type="ordered locus">Desor_4184</name>
</gene>
<dbReference type="PROSITE" id="PS00216">
    <property type="entry name" value="SUGAR_TRANSPORT_1"/>
    <property type="match status" value="1"/>
</dbReference>
<feature type="transmembrane region" description="Helical" evidence="7">
    <location>
        <begin position="268"/>
        <end position="291"/>
    </location>
</feature>
<evidence type="ECO:0000313" key="9">
    <source>
        <dbReference type="EMBL" id="AET69620.1"/>
    </source>
</evidence>
<dbReference type="eggNOG" id="COG2814">
    <property type="taxonomic scope" value="Bacteria"/>
</dbReference>
<dbReference type="InterPro" id="IPR005829">
    <property type="entry name" value="Sugar_transporter_CS"/>
</dbReference>
<dbReference type="GO" id="GO:0005886">
    <property type="term" value="C:plasma membrane"/>
    <property type="evidence" value="ECO:0007669"/>
    <property type="project" value="UniProtKB-SubCell"/>
</dbReference>
<dbReference type="PROSITE" id="PS50850">
    <property type="entry name" value="MFS"/>
    <property type="match status" value="1"/>
</dbReference>
<evidence type="ECO:0000256" key="4">
    <source>
        <dbReference type="ARBA" id="ARBA00022692"/>
    </source>
</evidence>
<dbReference type="OrthoDB" id="102502at2"/>
<protein>
    <submittedName>
        <fullName evidence="9">Drug resistance transporter, EmrB/QacA subfamily</fullName>
    </submittedName>
</protein>
<feature type="domain" description="Major facilitator superfamily (MFS) profile" evidence="8">
    <location>
        <begin position="10"/>
        <end position="516"/>
    </location>
</feature>
<proteinExistence type="predicted"/>
<evidence type="ECO:0000259" key="8">
    <source>
        <dbReference type="PROSITE" id="PS50850"/>
    </source>
</evidence>
<dbReference type="GO" id="GO:0022857">
    <property type="term" value="F:transmembrane transporter activity"/>
    <property type="evidence" value="ECO:0007669"/>
    <property type="project" value="InterPro"/>
</dbReference>
<dbReference type="CDD" id="cd17502">
    <property type="entry name" value="MFS_Azr1_MDR_like"/>
    <property type="match status" value="1"/>
</dbReference>
<dbReference type="EMBL" id="CP003108">
    <property type="protein sequence ID" value="AET69620.1"/>
    <property type="molecule type" value="Genomic_DNA"/>
</dbReference>
<dbReference type="PANTHER" id="PTHR23501">
    <property type="entry name" value="MAJOR FACILITATOR SUPERFAMILY"/>
    <property type="match status" value="1"/>
</dbReference>
<name>G7WHQ8_DESOD</name>
<feature type="transmembrane region" description="Helical" evidence="7">
    <location>
        <begin position="137"/>
        <end position="157"/>
    </location>
</feature>
<evidence type="ECO:0000256" key="3">
    <source>
        <dbReference type="ARBA" id="ARBA00022475"/>
    </source>
</evidence>
<feature type="transmembrane region" description="Helical" evidence="7">
    <location>
        <begin position="74"/>
        <end position="93"/>
    </location>
</feature>
<feature type="transmembrane region" description="Helical" evidence="7">
    <location>
        <begin position="105"/>
        <end position="125"/>
    </location>
</feature>
<feature type="transmembrane region" description="Helical" evidence="7">
    <location>
        <begin position="303"/>
        <end position="321"/>
    </location>
</feature>
<feature type="transmembrane region" description="Helical" evidence="7">
    <location>
        <begin position="489"/>
        <end position="511"/>
    </location>
</feature>
<evidence type="ECO:0000256" key="1">
    <source>
        <dbReference type="ARBA" id="ARBA00004651"/>
    </source>
</evidence>
<dbReference type="STRING" id="768706.Desor_4184"/>
<feature type="transmembrane region" description="Helical" evidence="7">
    <location>
        <begin position="163"/>
        <end position="183"/>
    </location>
</feature>
<dbReference type="InterPro" id="IPR011701">
    <property type="entry name" value="MFS"/>
</dbReference>
<keyword evidence="10" id="KW-1185">Reference proteome</keyword>
<reference evidence="10" key="1">
    <citation type="submission" date="2011-11" db="EMBL/GenBank/DDBJ databases">
        <title>Complete sequence of Desulfosporosinus orientis DSM 765.</title>
        <authorList>
            <person name="Lucas S."/>
            <person name="Han J."/>
            <person name="Lapidus A."/>
            <person name="Cheng J.-F."/>
            <person name="Goodwin L."/>
            <person name="Pitluck S."/>
            <person name="Peters L."/>
            <person name="Ovchinnikova G."/>
            <person name="Teshima H."/>
            <person name="Detter J.C."/>
            <person name="Han C."/>
            <person name="Tapia R."/>
            <person name="Land M."/>
            <person name="Hauser L."/>
            <person name="Kyrpides N."/>
            <person name="Ivanova N."/>
            <person name="Pagani I."/>
            <person name="Pester M."/>
            <person name="Spring S."/>
            <person name="Ollivier B."/>
            <person name="Rattei T."/>
            <person name="Klenk H.-P."/>
            <person name="Wagner M."/>
            <person name="Loy A."/>
            <person name="Woyke T."/>
        </authorList>
    </citation>
    <scope>NUCLEOTIDE SEQUENCE [LARGE SCALE GENOMIC DNA]</scope>
    <source>
        <strain evidence="10">ATCC 19365 / DSM 765 / NCIMB 8382 / VKM B-1628</strain>
    </source>
</reference>
<dbReference type="HOGENOM" id="CLU_000960_22_3_9"/>
<evidence type="ECO:0000256" key="6">
    <source>
        <dbReference type="ARBA" id="ARBA00023136"/>
    </source>
</evidence>
<dbReference type="PRINTS" id="PR01036">
    <property type="entry name" value="TCRTETB"/>
</dbReference>
<feature type="transmembrane region" description="Helical" evidence="7">
    <location>
        <begin position="392"/>
        <end position="416"/>
    </location>
</feature>
<evidence type="ECO:0000313" key="10">
    <source>
        <dbReference type="Proteomes" id="UP000006346"/>
    </source>
</evidence>
<dbReference type="Gene3D" id="1.20.1250.20">
    <property type="entry name" value="MFS general substrate transporter like domains"/>
    <property type="match status" value="1"/>
</dbReference>
<keyword evidence="3" id="KW-1003">Cell membrane</keyword>